<evidence type="ECO:0000256" key="3">
    <source>
        <dbReference type="SAM" id="SignalP"/>
    </source>
</evidence>
<keyword evidence="5" id="KW-1185">Reference proteome</keyword>
<evidence type="ECO:0000256" key="2">
    <source>
        <dbReference type="SAM" id="Phobius"/>
    </source>
</evidence>
<feature type="transmembrane region" description="Helical" evidence="2">
    <location>
        <begin position="1437"/>
        <end position="1462"/>
    </location>
</feature>
<keyword evidence="2" id="KW-1133">Transmembrane helix</keyword>
<feature type="compositionally biased region" description="Polar residues" evidence="1">
    <location>
        <begin position="934"/>
        <end position="955"/>
    </location>
</feature>
<feature type="chain" id="PRO_5043472217" evidence="3">
    <location>
        <begin position="17"/>
        <end position="1548"/>
    </location>
</feature>
<proteinExistence type="predicted"/>
<comment type="caution">
    <text evidence="4">The sequence shown here is derived from an EMBL/GenBank/DDBJ whole genome shotgun (WGS) entry which is preliminary data.</text>
</comment>
<keyword evidence="2" id="KW-0472">Membrane</keyword>
<keyword evidence="3" id="KW-0732">Signal</keyword>
<keyword evidence="2" id="KW-0812">Transmembrane</keyword>
<feature type="compositionally biased region" description="Low complexity" evidence="1">
    <location>
        <begin position="1212"/>
        <end position="1224"/>
    </location>
</feature>
<evidence type="ECO:0000313" key="4">
    <source>
        <dbReference type="EMBL" id="CAL1542962.1"/>
    </source>
</evidence>
<accession>A0AAV2I810</accession>
<feature type="region of interest" description="Disordered" evidence="1">
    <location>
        <begin position="933"/>
        <end position="962"/>
    </location>
</feature>
<organism evidence="4 5">
    <name type="scientific">Lymnaea stagnalis</name>
    <name type="common">Great pond snail</name>
    <name type="synonym">Helix stagnalis</name>
    <dbReference type="NCBI Taxonomy" id="6523"/>
    <lineage>
        <taxon>Eukaryota</taxon>
        <taxon>Metazoa</taxon>
        <taxon>Spiralia</taxon>
        <taxon>Lophotrochozoa</taxon>
        <taxon>Mollusca</taxon>
        <taxon>Gastropoda</taxon>
        <taxon>Heterobranchia</taxon>
        <taxon>Euthyneura</taxon>
        <taxon>Panpulmonata</taxon>
        <taxon>Hygrophila</taxon>
        <taxon>Lymnaeoidea</taxon>
        <taxon>Lymnaeidae</taxon>
        <taxon>Lymnaea</taxon>
    </lineage>
</organism>
<protein>
    <submittedName>
        <fullName evidence="4">Uncharacterized protein</fullName>
    </submittedName>
</protein>
<evidence type="ECO:0000313" key="5">
    <source>
        <dbReference type="Proteomes" id="UP001497497"/>
    </source>
</evidence>
<feature type="region of interest" description="Disordered" evidence="1">
    <location>
        <begin position="780"/>
        <end position="811"/>
    </location>
</feature>
<feature type="compositionally biased region" description="Polar residues" evidence="1">
    <location>
        <begin position="1397"/>
        <end position="1408"/>
    </location>
</feature>
<feature type="compositionally biased region" description="Low complexity" evidence="1">
    <location>
        <begin position="780"/>
        <end position="808"/>
    </location>
</feature>
<sequence>MLCHVLFALLAAVCAAQRWDVQSFQGPNQQSVTINYSQSQCFGLARRSRQAQVQIPTLYNIKTKQISPIPQALYNADQSVIAKLESDGWVVRNQRAFMPQLTYERVQICCPWDQNCDQNQPIQDSPDITANSPCVNGGQLTFEDGQQKCRCPTGNVKYVGKLCHIQETSQTVAPNPSSGPAIPVTTTYGRYGDMAVQDAEILRQQQRLMSQASNRPVMEPRQSPITASYDPWAQQAALWHQQALRAKFAQLEELYRRTQAFNVKGYPAFQGFPPRASPWLRPVPGRNFNVAKPIPGRGFNVPQPAPGRGINAPQPVPGRGFNVPQPFPVRGFNVPQPIPGRASPVPQNIPGRGFNVPQPAPGRGFNAPQPVPGRGFNVPQPFPVRGFNVPQRFPRRYFNFPQPIHGRDLNVPQPIRGRDSIAPQLIRGRGFNAPQPIRGRVSNAPQSFPTRDSFILQHFPLQSPANLQPVRMRGYPLAEPERGQNLFNQILKSIISKRINSLKSRTDAQNRNPYNAIISPGQLPPGMIQAAYAIRQELQQQERGPGNPYSNFQDSPYINSMANQMQGDQPPQGARVPEARTPWDLDPFGQQQNPVFMNDPRATRVRAPEGFNNDRQILALAVYKHILNQQRARLAAGSPIKSVNQPIPTQDHSKSPNPVPQPQQPSVEPPQMQAPYDITQMRQCLAKVEPKLNACFQTYDVTVEQFISPVYIEKSRKVCQNGNTVGQCIQSLEMACGEAAAPTTRQMVSSVLRTMSMVCQEIMARAHAGSQAIPVEPPVELQTQTTEQKTELPQEQQQQPAQGQQEMPTPEEQQLMIECQKVLEPVLNDCLKEYDITIDQFMNPQYMSKAQALCDDNTAVGQCIMQMDKVCGDYSQKTTKKMIHSILGMMGMVCKHIQERGGDNKISPTSGAVPIKGQPILEEKAPIEEPPMSKTIQQQPELGVPLQNQSQTEGQGEQPMHTEEEQKIMHQCQPVLQSKLNECLHQHGVTVQEFINPEYIDKARNVCQDSISVGHCLRQLDKTCGDGAILVTRKVLTSILQMMGMVCQKIQARGESPMAPATAGNQGPNNHDELVAKPTTNALPQEKETSAPSQQQPQTQESQDDLSVPTQEEQQLMQQCQPVLQNKLNECLQQHGVTVQEFINPEHIDKSRKVCQDNGAVSQCIVQLDKSCGETATVTTRKMLTTILRMMGMVCQQIQAHGDQPKPSVPAQSVQEQQEQQQHQVPKDGQAHIPGNAPHNGEHNQPTPQELESMKKCQASLEPRLNECLKGHSLTIEQFVNPDFMDKSRALCKDSNAVGECIMKLDTVCGQDAVDTTRKMIHSILSMMGGVCQKIMSLGEQGVPTSSKGIPRGPLLRSGGMPPNTPAQSKGNDVKSPLPNLASKQVPTSEDMLPSADVSNNNVPSQQDVDGASAKANTGHDTADYVSRDLEIFGYPLWLIITLILILVVLLLLFVMVTCLCVRRRRRQKKVVITKEIEKMPIPIDEKMCTVGIPPPSYTTTAVQQNEDGLALPPLDIGEDSVSVNLDESFNEKPPLYEDETADDNGKN</sequence>
<gene>
    <name evidence="4" type="ORF">GSLYS_00016496001</name>
</gene>
<evidence type="ECO:0000256" key="1">
    <source>
        <dbReference type="SAM" id="MobiDB-lite"/>
    </source>
</evidence>
<feature type="region of interest" description="Disordered" evidence="1">
    <location>
        <begin position="1084"/>
        <end position="1114"/>
    </location>
</feature>
<feature type="region of interest" description="Disordered" evidence="1">
    <location>
        <begin position="1342"/>
        <end position="1420"/>
    </location>
</feature>
<name>A0AAV2I810_LYMST</name>
<dbReference type="EMBL" id="CAXITT010000517">
    <property type="protein sequence ID" value="CAL1542962.1"/>
    <property type="molecule type" value="Genomic_DNA"/>
</dbReference>
<feature type="region of interest" description="Disordered" evidence="1">
    <location>
        <begin position="637"/>
        <end position="671"/>
    </location>
</feature>
<reference evidence="4 5" key="1">
    <citation type="submission" date="2024-04" db="EMBL/GenBank/DDBJ databases">
        <authorList>
            <consortium name="Genoscope - CEA"/>
            <person name="William W."/>
        </authorList>
    </citation>
    <scope>NUCLEOTIDE SEQUENCE [LARGE SCALE GENOMIC DNA]</scope>
</reference>
<feature type="compositionally biased region" description="Polar residues" evidence="1">
    <location>
        <begin position="641"/>
        <end position="650"/>
    </location>
</feature>
<feature type="region of interest" description="Disordered" evidence="1">
    <location>
        <begin position="1199"/>
        <end position="1256"/>
    </location>
</feature>
<feature type="compositionally biased region" description="Low complexity" evidence="1">
    <location>
        <begin position="1090"/>
        <end position="1101"/>
    </location>
</feature>
<dbReference type="Proteomes" id="UP001497497">
    <property type="component" value="Unassembled WGS sequence"/>
</dbReference>
<feature type="signal peptide" evidence="3">
    <location>
        <begin position="1"/>
        <end position="16"/>
    </location>
</feature>